<dbReference type="InterPro" id="IPR036380">
    <property type="entry name" value="Isochorismatase-like_sf"/>
</dbReference>
<reference evidence="5" key="1">
    <citation type="journal article" date="2019" name="Int. J. Syst. Evol. Microbiol.">
        <title>The Global Catalogue of Microorganisms (GCM) 10K type strain sequencing project: providing services to taxonomists for standard genome sequencing and annotation.</title>
        <authorList>
            <consortium name="The Broad Institute Genomics Platform"/>
            <consortium name="The Broad Institute Genome Sequencing Center for Infectious Disease"/>
            <person name="Wu L."/>
            <person name="Ma J."/>
        </authorList>
    </citation>
    <scope>NUCLEOTIDE SEQUENCE [LARGE SCALE GENOMIC DNA]</scope>
    <source>
        <strain evidence="5">JCM 12774</strain>
    </source>
</reference>
<dbReference type="EMBL" id="BAAACX010000009">
    <property type="protein sequence ID" value="GAA0391247.1"/>
    <property type="molecule type" value="Genomic_DNA"/>
</dbReference>
<gene>
    <name evidence="4" type="ORF">GCM10008933_22720</name>
</gene>
<dbReference type="InterPro" id="IPR050272">
    <property type="entry name" value="Isochorismatase-like_hydrls"/>
</dbReference>
<evidence type="ECO:0000256" key="1">
    <source>
        <dbReference type="ARBA" id="ARBA00006336"/>
    </source>
</evidence>
<dbReference type="RefSeq" id="WP_379340461.1">
    <property type="nucleotide sequence ID" value="NZ_BAAACX010000009.1"/>
</dbReference>
<sequence>MEYPSIHPSIHLSNEETIIEKNHPDSFQQTDLEQQLVTKKISRITITGIQSEICVDATCRQAFSKGYEVILVIDGRDCLLD</sequence>
<dbReference type="PANTHER" id="PTHR43540:SF14">
    <property type="entry name" value="ISOCHORISMATASE"/>
    <property type="match status" value="1"/>
</dbReference>
<dbReference type="Proteomes" id="UP001500340">
    <property type="component" value="Unassembled WGS sequence"/>
</dbReference>
<dbReference type="PANTHER" id="PTHR43540">
    <property type="entry name" value="PEROXYUREIDOACRYLATE/UREIDOACRYLATE AMIDOHYDROLASE-RELATED"/>
    <property type="match status" value="1"/>
</dbReference>
<comment type="similarity">
    <text evidence="1">Belongs to the isochorismatase family.</text>
</comment>
<dbReference type="InterPro" id="IPR000868">
    <property type="entry name" value="Isochorismatase-like_dom"/>
</dbReference>
<name>A0ABP3I5M2_9BACL</name>
<dbReference type="Pfam" id="PF00857">
    <property type="entry name" value="Isochorismatase"/>
    <property type="match status" value="1"/>
</dbReference>
<evidence type="ECO:0000259" key="3">
    <source>
        <dbReference type="Pfam" id="PF00857"/>
    </source>
</evidence>
<accession>A0ABP3I5M2</accession>
<comment type="caution">
    <text evidence="4">The sequence shown here is derived from an EMBL/GenBank/DDBJ whole genome shotgun (WGS) entry which is preliminary data.</text>
</comment>
<organism evidence="4 5">
    <name type="scientific">Paenibacillus motobuensis</name>
    <dbReference type="NCBI Taxonomy" id="295324"/>
    <lineage>
        <taxon>Bacteria</taxon>
        <taxon>Bacillati</taxon>
        <taxon>Bacillota</taxon>
        <taxon>Bacilli</taxon>
        <taxon>Bacillales</taxon>
        <taxon>Paenibacillaceae</taxon>
        <taxon>Paenibacillus</taxon>
    </lineage>
</organism>
<proteinExistence type="inferred from homology"/>
<dbReference type="Gene3D" id="3.40.50.850">
    <property type="entry name" value="Isochorismatase-like"/>
    <property type="match status" value="1"/>
</dbReference>
<dbReference type="SUPFAM" id="SSF52499">
    <property type="entry name" value="Isochorismatase-like hydrolases"/>
    <property type="match status" value="1"/>
</dbReference>
<evidence type="ECO:0000313" key="4">
    <source>
        <dbReference type="EMBL" id="GAA0391247.1"/>
    </source>
</evidence>
<evidence type="ECO:0000313" key="5">
    <source>
        <dbReference type="Proteomes" id="UP001500340"/>
    </source>
</evidence>
<keyword evidence="5" id="KW-1185">Reference proteome</keyword>
<protein>
    <recommendedName>
        <fullName evidence="3">Isochorismatase-like domain-containing protein</fullName>
    </recommendedName>
</protein>
<feature type="domain" description="Isochorismatase-like" evidence="3">
    <location>
        <begin position="5"/>
        <end position="75"/>
    </location>
</feature>
<evidence type="ECO:0000256" key="2">
    <source>
        <dbReference type="ARBA" id="ARBA00022801"/>
    </source>
</evidence>
<keyword evidence="2" id="KW-0378">Hydrolase</keyword>